<dbReference type="AlphaFoldDB" id="A0A1Y2HMH3"/>
<dbReference type="InterPro" id="IPR000857">
    <property type="entry name" value="MyTH4_dom"/>
</dbReference>
<evidence type="ECO:0000259" key="3">
    <source>
        <dbReference type="PROSITE" id="PS50238"/>
    </source>
</evidence>
<dbReference type="PROSITE" id="PS50020">
    <property type="entry name" value="WW_DOMAIN_2"/>
    <property type="match status" value="1"/>
</dbReference>
<dbReference type="STRING" id="765915.A0A1Y2HMH3"/>
<dbReference type="FunFam" id="1.10.555.10:FF:000045">
    <property type="entry name" value="RhoGAP domain containing protein"/>
    <property type="match status" value="1"/>
</dbReference>
<sequence length="732" mass="79784">MAHYAHPPPTTTSDLLSTNPGAAASAGAVSHWVPIRDPESGDTFYANPDTGECTWDLLPGMLVMDGGGHEIWWQLFDERTSTPYYYSTASAQTQWPRPTTGLVVNLINIQKHAIGKRVSLAYQPAGQYTFDALAAQDQHRATSGLAAARGGAAGINLSPITIPGSTAVDTGAAEKRYSKQLTSASSGGYDVVETPMDEHEYDGHGVSALSSSAPPQHAQQASANGRNHMHDGPRSAAPHMTTFDSTDTGTAAGRPLQKSASASDLAKSAGVSNPINNPAAARAMHPLLGGARSDNVLGGSGVKGAGAGGAGVLPPDLRSELERFQIDGFAKKFFREHKRGIFRRRVPVEKLLVWSKESLKLPLMVISKARHKDALKCFKIIQRIMGDRSSGGLTSTMVRNYKPALDIQWILERGVMHGEMRDEIYVQVCKQLTSNPSGDSLKRGWELMACLTPTFPPSKNFEEYLKTFVAGAAQGNGAAAASTGGEARDKVAVIAAHCLNKLERSCRNGPRGKTPTVPEVERMVEAPFAPSVFGETLEDIMRIQQREYPHLAYPRILVFLSQSVLDLNGCSTEGIFRVPGDADAITDLRLRIEKNRYDVQGIADANVPAGLLKFWLRELAEPLIPSNMYQACISTADDVHQAMAMIEQLPEVNKRVAKYMIAFLQIVSRPEHQKATKMSVQNLAMVFAPNFLRCPSDNPTQIFENTKYEQQFLRHLITEARYDIEVRAVPWQ</sequence>
<feature type="compositionally biased region" description="Pro residues" evidence="1">
    <location>
        <begin position="1"/>
        <end position="10"/>
    </location>
</feature>
<feature type="region of interest" description="Disordered" evidence="1">
    <location>
        <begin position="1"/>
        <end position="22"/>
    </location>
</feature>
<dbReference type="GO" id="GO:0005856">
    <property type="term" value="C:cytoskeleton"/>
    <property type="evidence" value="ECO:0007669"/>
    <property type="project" value="InterPro"/>
</dbReference>
<evidence type="ECO:0000313" key="5">
    <source>
        <dbReference type="EMBL" id="ORZ35798.1"/>
    </source>
</evidence>
<evidence type="ECO:0000313" key="6">
    <source>
        <dbReference type="Proteomes" id="UP000193411"/>
    </source>
</evidence>
<dbReference type="GO" id="GO:0005096">
    <property type="term" value="F:GTPase activator activity"/>
    <property type="evidence" value="ECO:0007669"/>
    <property type="project" value="TreeGrafter"/>
</dbReference>
<dbReference type="SUPFAM" id="SSF48350">
    <property type="entry name" value="GTPase activation domain, GAP"/>
    <property type="match status" value="1"/>
</dbReference>
<dbReference type="PANTHER" id="PTHR45876:SF8">
    <property type="entry name" value="FI04035P"/>
    <property type="match status" value="1"/>
</dbReference>
<feature type="compositionally biased region" description="Low complexity" evidence="1">
    <location>
        <begin position="207"/>
        <end position="223"/>
    </location>
</feature>
<evidence type="ECO:0000259" key="4">
    <source>
        <dbReference type="PROSITE" id="PS51016"/>
    </source>
</evidence>
<dbReference type="SMART" id="SM00139">
    <property type="entry name" value="MyTH4"/>
    <property type="match status" value="1"/>
</dbReference>
<feature type="domain" description="MyTH4" evidence="4">
    <location>
        <begin position="354"/>
        <end position="524"/>
    </location>
</feature>
<evidence type="ECO:0000256" key="1">
    <source>
        <dbReference type="SAM" id="MobiDB-lite"/>
    </source>
</evidence>
<dbReference type="Pfam" id="PF00784">
    <property type="entry name" value="MyTH4"/>
    <property type="match status" value="1"/>
</dbReference>
<reference evidence="5 6" key="1">
    <citation type="submission" date="2016-07" db="EMBL/GenBank/DDBJ databases">
        <title>Pervasive Adenine N6-methylation of Active Genes in Fungi.</title>
        <authorList>
            <consortium name="DOE Joint Genome Institute"/>
            <person name="Mondo S.J."/>
            <person name="Dannebaum R.O."/>
            <person name="Kuo R.C."/>
            <person name="Labutti K."/>
            <person name="Haridas S."/>
            <person name="Kuo A."/>
            <person name="Salamov A."/>
            <person name="Ahrendt S.R."/>
            <person name="Lipzen A."/>
            <person name="Sullivan W."/>
            <person name="Andreopoulos W.B."/>
            <person name="Clum A."/>
            <person name="Lindquist E."/>
            <person name="Daum C."/>
            <person name="Ramamoorthy G.K."/>
            <person name="Gryganskyi A."/>
            <person name="Culley D."/>
            <person name="Magnuson J.K."/>
            <person name="James T.Y."/>
            <person name="O'Malley M.A."/>
            <person name="Stajich J.E."/>
            <person name="Spatafora J.W."/>
            <person name="Visel A."/>
            <person name="Grigoriev I.V."/>
        </authorList>
    </citation>
    <scope>NUCLEOTIDE SEQUENCE [LARGE SCALE GENOMIC DNA]</scope>
    <source>
        <strain evidence="5 6">PL171</strain>
    </source>
</reference>
<organism evidence="5 6">
    <name type="scientific">Catenaria anguillulae PL171</name>
    <dbReference type="NCBI Taxonomy" id="765915"/>
    <lineage>
        <taxon>Eukaryota</taxon>
        <taxon>Fungi</taxon>
        <taxon>Fungi incertae sedis</taxon>
        <taxon>Blastocladiomycota</taxon>
        <taxon>Blastocladiomycetes</taxon>
        <taxon>Blastocladiales</taxon>
        <taxon>Catenariaceae</taxon>
        <taxon>Catenaria</taxon>
    </lineage>
</organism>
<feature type="domain" description="WW" evidence="2">
    <location>
        <begin position="73"/>
        <end position="100"/>
    </location>
</feature>
<dbReference type="Gene3D" id="1.25.40.530">
    <property type="entry name" value="MyTH4 domain"/>
    <property type="match status" value="1"/>
</dbReference>
<protein>
    <recommendedName>
        <fullName evidence="7">Rho GTPase activation protein</fullName>
    </recommendedName>
</protein>
<dbReference type="Pfam" id="PF00620">
    <property type="entry name" value="RhoGAP"/>
    <property type="match status" value="1"/>
</dbReference>
<proteinExistence type="predicted"/>
<comment type="caution">
    <text evidence="5">The sequence shown here is derived from an EMBL/GenBank/DDBJ whole genome shotgun (WGS) entry which is preliminary data.</text>
</comment>
<dbReference type="Gene3D" id="1.10.555.10">
    <property type="entry name" value="Rho GTPase activation protein"/>
    <property type="match status" value="1"/>
</dbReference>
<keyword evidence="6" id="KW-1185">Reference proteome</keyword>
<evidence type="ECO:0008006" key="7">
    <source>
        <dbReference type="Google" id="ProtNLM"/>
    </source>
</evidence>
<dbReference type="InterPro" id="IPR001202">
    <property type="entry name" value="WW_dom"/>
</dbReference>
<dbReference type="PROSITE" id="PS50238">
    <property type="entry name" value="RHOGAP"/>
    <property type="match status" value="1"/>
</dbReference>
<name>A0A1Y2HMH3_9FUNG</name>
<dbReference type="PROSITE" id="PS51016">
    <property type="entry name" value="MYTH4"/>
    <property type="match status" value="1"/>
</dbReference>
<dbReference type="OrthoDB" id="437889at2759"/>
<dbReference type="InterPro" id="IPR008936">
    <property type="entry name" value="Rho_GTPase_activation_prot"/>
</dbReference>
<accession>A0A1Y2HMH3</accession>
<feature type="compositionally biased region" description="Low complexity" evidence="1">
    <location>
        <begin position="258"/>
        <end position="269"/>
    </location>
</feature>
<gene>
    <name evidence="5" type="ORF">BCR44DRAFT_35437</name>
</gene>
<dbReference type="GO" id="GO:0007165">
    <property type="term" value="P:signal transduction"/>
    <property type="evidence" value="ECO:0007669"/>
    <property type="project" value="InterPro"/>
</dbReference>
<dbReference type="InterPro" id="IPR000198">
    <property type="entry name" value="RhoGAP_dom"/>
</dbReference>
<evidence type="ECO:0000259" key="2">
    <source>
        <dbReference type="PROSITE" id="PS50020"/>
    </source>
</evidence>
<feature type="domain" description="Rho-GAP" evidence="3">
    <location>
        <begin position="535"/>
        <end position="724"/>
    </location>
</feature>
<dbReference type="PANTHER" id="PTHR45876">
    <property type="entry name" value="FI04035P"/>
    <property type="match status" value="1"/>
</dbReference>
<dbReference type="InterPro" id="IPR038185">
    <property type="entry name" value="MyTH4_dom_sf"/>
</dbReference>
<dbReference type="EMBL" id="MCFL01000020">
    <property type="protein sequence ID" value="ORZ35798.1"/>
    <property type="molecule type" value="Genomic_DNA"/>
</dbReference>
<dbReference type="Proteomes" id="UP000193411">
    <property type="component" value="Unassembled WGS sequence"/>
</dbReference>
<dbReference type="SMART" id="SM00324">
    <property type="entry name" value="RhoGAP"/>
    <property type="match status" value="1"/>
</dbReference>
<dbReference type="GO" id="GO:0005737">
    <property type="term" value="C:cytoplasm"/>
    <property type="evidence" value="ECO:0007669"/>
    <property type="project" value="TreeGrafter"/>
</dbReference>
<feature type="region of interest" description="Disordered" evidence="1">
    <location>
        <begin position="178"/>
        <end position="277"/>
    </location>
</feature>